<name>A0A819W0W8_9BILA</name>
<sequence>MKRWSKETKLAKTMKLKKARTDACRKETVVIVSYDTKHAYEECGESGKNFTTTLICRNGINDILLSPFIYTAKYLNPQWTFGGPTSSSFAVSESGWIPRKLFAKCRRTIRKIHLPSLFNELYISAFTPKQVVAGFARAGI</sequence>
<protein>
    <submittedName>
        <fullName evidence="1">Uncharacterized protein</fullName>
    </submittedName>
</protein>
<dbReference type="Proteomes" id="UP000663844">
    <property type="component" value="Unassembled WGS sequence"/>
</dbReference>
<comment type="caution">
    <text evidence="1">The sequence shown here is derived from an EMBL/GenBank/DDBJ whole genome shotgun (WGS) entry which is preliminary data.</text>
</comment>
<accession>A0A819W0W8</accession>
<dbReference type="AlphaFoldDB" id="A0A819W0W8"/>
<dbReference type="EMBL" id="CAJOAZ010005919">
    <property type="protein sequence ID" value="CAF4117432.1"/>
    <property type="molecule type" value="Genomic_DNA"/>
</dbReference>
<proteinExistence type="predicted"/>
<organism evidence="1 2">
    <name type="scientific">Adineta steineri</name>
    <dbReference type="NCBI Taxonomy" id="433720"/>
    <lineage>
        <taxon>Eukaryota</taxon>
        <taxon>Metazoa</taxon>
        <taxon>Spiralia</taxon>
        <taxon>Gnathifera</taxon>
        <taxon>Rotifera</taxon>
        <taxon>Eurotatoria</taxon>
        <taxon>Bdelloidea</taxon>
        <taxon>Adinetida</taxon>
        <taxon>Adinetidae</taxon>
        <taxon>Adineta</taxon>
    </lineage>
</organism>
<evidence type="ECO:0000313" key="1">
    <source>
        <dbReference type="EMBL" id="CAF4117432.1"/>
    </source>
</evidence>
<reference evidence="1" key="1">
    <citation type="submission" date="2021-02" db="EMBL/GenBank/DDBJ databases">
        <authorList>
            <person name="Nowell W R."/>
        </authorList>
    </citation>
    <scope>NUCLEOTIDE SEQUENCE</scope>
</reference>
<gene>
    <name evidence="1" type="ORF">OXD698_LOCUS36286</name>
</gene>
<evidence type="ECO:0000313" key="2">
    <source>
        <dbReference type="Proteomes" id="UP000663844"/>
    </source>
</evidence>